<dbReference type="PANTHER" id="PTHR11306">
    <property type="entry name" value="NIEMANN PICK TYPE C2 PROTEIN NPC2-RELATED"/>
    <property type="match status" value="1"/>
</dbReference>
<feature type="domain" description="MD-2-related lipid-recognition" evidence="5">
    <location>
        <begin position="26"/>
        <end position="147"/>
    </location>
</feature>
<gene>
    <name evidence="6" type="ORF">SK128_008897</name>
</gene>
<dbReference type="GO" id="GO:0005576">
    <property type="term" value="C:extracellular region"/>
    <property type="evidence" value="ECO:0007669"/>
    <property type="project" value="UniProtKB-SubCell"/>
</dbReference>
<dbReference type="GO" id="GO:0032934">
    <property type="term" value="F:sterol binding"/>
    <property type="evidence" value="ECO:0007669"/>
    <property type="project" value="InterPro"/>
</dbReference>
<dbReference type="SUPFAM" id="SSF81296">
    <property type="entry name" value="E set domains"/>
    <property type="match status" value="1"/>
</dbReference>
<proteinExistence type="inferred from homology"/>
<dbReference type="AlphaFoldDB" id="A0AAN8WY89"/>
<dbReference type="GO" id="GO:0015918">
    <property type="term" value="P:sterol transport"/>
    <property type="evidence" value="ECO:0007669"/>
    <property type="project" value="InterPro"/>
</dbReference>
<evidence type="ECO:0000256" key="3">
    <source>
        <dbReference type="ARBA" id="ARBA00022525"/>
    </source>
</evidence>
<comment type="similarity">
    <text evidence="2">Belongs to the NPC2 family.</text>
</comment>
<keyword evidence="3" id="KW-0964">Secreted</keyword>
<accession>A0AAN8WY89</accession>
<reference evidence="6 7" key="1">
    <citation type="submission" date="2023-11" db="EMBL/GenBank/DDBJ databases">
        <title>Halocaridina rubra genome assembly.</title>
        <authorList>
            <person name="Smith C."/>
        </authorList>
    </citation>
    <scope>NUCLEOTIDE SEQUENCE [LARGE SCALE GENOMIC DNA]</scope>
    <source>
        <strain evidence="6">EP-1</strain>
        <tissue evidence="6">Whole</tissue>
    </source>
</reference>
<organism evidence="6 7">
    <name type="scientific">Halocaridina rubra</name>
    <name type="common">Hawaiian red shrimp</name>
    <dbReference type="NCBI Taxonomy" id="373956"/>
    <lineage>
        <taxon>Eukaryota</taxon>
        <taxon>Metazoa</taxon>
        <taxon>Ecdysozoa</taxon>
        <taxon>Arthropoda</taxon>
        <taxon>Crustacea</taxon>
        <taxon>Multicrustacea</taxon>
        <taxon>Malacostraca</taxon>
        <taxon>Eumalacostraca</taxon>
        <taxon>Eucarida</taxon>
        <taxon>Decapoda</taxon>
        <taxon>Pleocyemata</taxon>
        <taxon>Caridea</taxon>
        <taxon>Atyoidea</taxon>
        <taxon>Atyidae</taxon>
        <taxon>Halocaridina</taxon>
    </lineage>
</organism>
<dbReference type="PANTHER" id="PTHR11306:SF68">
    <property type="entry name" value="NPC INTRACELLULAR CHOLESTEROL TRANSPORTER 2"/>
    <property type="match status" value="1"/>
</dbReference>
<feature type="signal peptide" evidence="4">
    <location>
        <begin position="1"/>
        <end position="23"/>
    </location>
</feature>
<evidence type="ECO:0000313" key="7">
    <source>
        <dbReference type="Proteomes" id="UP001381693"/>
    </source>
</evidence>
<dbReference type="InterPro" id="IPR003172">
    <property type="entry name" value="ML_dom"/>
</dbReference>
<evidence type="ECO:0000259" key="5">
    <source>
        <dbReference type="SMART" id="SM00737"/>
    </source>
</evidence>
<dbReference type="SMART" id="SM00737">
    <property type="entry name" value="ML"/>
    <property type="match status" value="1"/>
</dbReference>
<keyword evidence="7" id="KW-1185">Reference proteome</keyword>
<dbReference type="PROSITE" id="PS51257">
    <property type="entry name" value="PROKAR_LIPOPROTEIN"/>
    <property type="match status" value="1"/>
</dbReference>
<name>A0AAN8WY89_HALRR</name>
<evidence type="ECO:0000256" key="2">
    <source>
        <dbReference type="ARBA" id="ARBA00006370"/>
    </source>
</evidence>
<evidence type="ECO:0000313" key="6">
    <source>
        <dbReference type="EMBL" id="KAK7074550.1"/>
    </source>
</evidence>
<dbReference type="InterPro" id="IPR014756">
    <property type="entry name" value="Ig_E-set"/>
</dbReference>
<dbReference type="Proteomes" id="UP001381693">
    <property type="component" value="Unassembled WGS sequence"/>
</dbReference>
<dbReference type="EMBL" id="JAXCGZ010011537">
    <property type="protein sequence ID" value="KAK7074550.1"/>
    <property type="molecule type" value="Genomic_DNA"/>
</dbReference>
<protein>
    <recommendedName>
        <fullName evidence="5">MD-2-related lipid-recognition domain-containing protein</fullName>
    </recommendedName>
</protein>
<evidence type="ECO:0000256" key="4">
    <source>
        <dbReference type="SAM" id="SignalP"/>
    </source>
</evidence>
<keyword evidence="4" id="KW-0732">Signal</keyword>
<dbReference type="InterPro" id="IPR039670">
    <property type="entry name" value="NPC2-like"/>
</dbReference>
<comment type="subcellular location">
    <subcellularLocation>
        <location evidence="1">Secreted</location>
    </subcellularLocation>
</comment>
<feature type="chain" id="PRO_5042913590" description="MD-2-related lipid-recognition domain-containing protein" evidence="4">
    <location>
        <begin position="24"/>
        <end position="150"/>
    </location>
</feature>
<dbReference type="Gene3D" id="2.60.40.770">
    <property type="match status" value="1"/>
</dbReference>
<comment type="caution">
    <text evidence="6">The sequence shown here is derived from an EMBL/GenBank/DDBJ whole genome shotgun (WGS) entry which is preliminary data.</text>
</comment>
<evidence type="ECO:0000256" key="1">
    <source>
        <dbReference type="ARBA" id="ARBA00004613"/>
    </source>
</evidence>
<sequence>MRIYYLSLSHLLLLLFVGGCVKATHVLDCGSVSPSTVVMIEDCDEPPCIISRPDNKDVNITFVAANDATDFETNIKATIGGVEFPWPGPGGCTLLVGDTICPLVSGVSYEYRAAMPVLSEYPTVEAVVRWELMDNLGNLQVCFLLPVIIT</sequence>
<dbReference type="FunFam" id="2.60.40.770:FF:000001">
    <property type="entry name" value="NPC intracellular cholesterol transporter 2"/>
    <property type="match status" value="1"/>
</dbReference>
<dbReference type="Pfam" id="PF02221">
    <property type="entry name" value="E1_DerP2_DerF2"/>
    <property type="match status" value="1"/>
</dbReference>